<proteinExistence type="predicted"/>
<dbReference type="EMBL" id="IACL01078060">
    <property type="protein sequence ID" value="LAB11332.1"/>
    <property type="molecule type" value="Transcribed_RNA"/>
</dbReference>
<evidence type="ECO:0000256" key="1">
    <source>
        <dbReference type="SAM" id="MobiDB-lite"/>
    </source>
</evidence>
<organism evidence="2">
    <name type="scientific">Micrurus paraensis</name>
    <dbReference type="NCBI Taxonomy" id="1970185"/>
    <lineage>
        <taxon>Eukaryota</taxon>
        <taxon>Metazoa</taxon>
        <taxon>Chordata</taxon>
        <taxon>Craniata</taxon>
        <taxon>Vertebrata</taxon>
        <taxon>Euteleostomi</taxon>
        <taxon>Lepidosauria</taxon>
        <taxon>Squamata</taxon>
        <taxon>Bifurcata</taxon>
        <taxon>Unidentata</taxon>
        <taxon>Episquamata</taxon>
        <taxon>Toxicofera</taxon>
        <taxon>Serpentes</taxon>
        <taxon>Colubroidea</taxon>
        <taxon>Elapidae</taxon>
        <taxon>Elapinae</taxon>
        <taxon>Micrurus</taxon>
    </lineage>
</organism>
<sequence length="115" mass="13019">MCQLPHFLVGQKMPRENPRPPSASDKAPGTLERDLYGVTRQFRKYNLGGRQPLVQTDILCAMIQISFGAHIGQTIRTTCVLTPQSQLMNHFQPQSPIHFTVLAKVFKVAEHHLRT</sequence>
<protein>
    <submittedName>
        <fullName evidence="2">Uncharacterized protein</fullName>
    </submittedName>
</protein>
<accession>A0A2D4KRJ4</accession>
<feature type="region of interest" description="Disordered" evidence="1">
    <location>
        <begin position="9"/>
        <end position="30"/>
    </location>
</feature>
<reference evidence="2" key="1">
    <citation type="submission" date="2017-07" db="EMBL/GenBank/DDBJ databases">
        <authorList>
            <person name="Mikheyev A."/>
            <person name="Grau M."/>
        </authorList>
    </citation>
    <scope>NUCLEOTIDE SEQUENCE</scope>
    <source>
        <tissue evidence="2">Venom_gland</tissue>
    </source>
</reference>
<name>A0A2D4KRJ4_9SAUR</name>
<dbReference type="AlphaFoldDB" id="A0A2D4KRJ4"/>
<reference evidence="2" key="2">
    <citation type="submission" date="2017-11" db="EMBL/GenBank/DDBJ databases">
        <title>Coralsnake Venomics: Analyses of Venom Gland Transcriptomes and Proteomes of Six Brazilian Taxa.</title>
        <authorList>
            <person name="Aird S.D."/>
            <person name="Jorge da Silva N."/>
            <person name="Qiu L."/>
            <person name="Villar-Briones A."/>
            <person name="Aparecida-Saddi V."/>
            <person name="Campos-Telles M.P."/>
            <person name="Grau M."/>
            <person name="Mikheyev A.S."/>
        </authorList>
    </citation>
    <scope>NUCLEOTIDE SEQUENCE</scope>
    <source>
        <tissue evidence="2">Venom_gland</tissue>
    </source>
</reference>
<evidence type="ECO:0000313" key="2">
    <source>
        <dbReference type="EMBL" id="LAB11332.1"/>
    </source>
</evidence>